<dbReference type="InterPro" id="IPR002173">
    <property type="entry name" value="Carboh/pur_kinase_PfkB_CS"/>
</dbReference>
<evidence type="ECO:0000256" key="3">
    <source>
        <dbReference type="ARBA" id="ARBA00022777"/>
    </source>
</evidence>
<protein>
    <submittedName>
        <fullName evidence="6">Carbohydrate kinase family protein</fullName>
    </submittedName>
</protein>
<dbReference type="PANTHER" id="PTHR10584:SF166">
    <property type="entry name" value="RIBOKINASE"/>
    <property type="match status" value="1"/>
</dbReference>
<dbReference type="PANTHER" id="PTHR10584">
    <property type="entry name" value="SUGAR KINASE"/>
    <property type="match status" value="1"/>
</dbReference>
<accession>A0A7D5QAP3</accession>
<dbReference type="Proteomes" id="UP000509626">
    <property type="component" value="Chromosome"/>
</dbReference>
<evidence type="ECO:0000313" key="7">
    <source>
        <dbReference type="Proteomes" id="UP000509626"/>
    </source>
</evidence>
<dbReference type="Gene3D" id="3.40.1190.20">
    <property type="match status" value="1"/>
</dbReference>
<dbReference type="RefSeq" id="WP_179269321.1">
    <property type="nucleotide sequence ID" value="NZ_CP058579.1"/>
</dbReference>
<dbReference type="GeneID" id="56038546"/>
<evidence type="ECO:0000259" key="5">
    <source>
        <dbReference type="Pfam" id="PF00294"/>
    </source>
</evidence>
<dbReference type="InterPro" id="IPR029056">
    <property type="entry name" value="Ribokinase-like"/>
</dbReference>
<dbReference type="AlphaFoldDB" id="A0A7D5QAP3"/>
<dbReference type="OrthoDB" id="26949at2157"/>
<keyword evidence="2 4" id="KW-0808">Transferase</keyword>
<comment type="similarity">
    <text evidence="1 4">Belongs to the carbohydrate kinase PfkB family.</text>
</comment>
<keyword evidence="7" id="KW-1185">Reference proteome</keyword>
<dbReference type="KEGG" id="halu:HUG12_13765"/>
<proteinExistence type="inferred from homology"/>
<dbReference type="GO" id="GO:0016301">
    <property type="term" value="F:kinase activity"/>
    <property type="evidence" value="ECO:0007669"/>
    <property type="project" value="UniProtKB-KW"/>
</dbReference>
<evidence type="ECO:0000256" key="4">
    <source>
        <dbReference type="RuleBase" id="RU003704"/>
    </source>
</evidence>
<keyword evidence="3 4" id="KW-0418">Kinase</keyword>
<evidence type="ECO:0000256" key="1">
    <source>
        <dbReference type="ARBA" id="ARBA00010688"/>
    </source>
</evidence>
<dbReference type="InterPro" id="IPR002139">
    <property type="entry name" value="Ribo/fructo_kinase"/>
</dbReference>
<dbReference type="GO" id="GO:0006796">
    <property type="term" value="P:phosphate-containing compound metabolic process"/>
    <property type="evidence" value="ECO:0007669"/>
    <property type="project" value="UniProtKB-ARBA"/>
</dbReference>
<dbReference type="InterPro" id="IPR011611">
    <property type="entry name" value="PfkB_dom"/>
</dbReference>
<dbReference type="PROSITE" id="PS00584">
    <property type="entry name" value="PFKB_KINASES_2"/>
    <property type="match status" value="1"/>
</dbReference>
<sequence length="290" mass="30002">MQVLCAGHVNWDVTLRVDRLPARDGEVTIEEQHQAGGGSAANVAVNVESLDHDAALFGSVGGDESGRLARRELTEAGVETHLVEADGATAVKYLVVDGDGEVMMLSNRGKNEAFEASDLPAGVLDVDLLHLTNQPPDVAAALARRAGEEGVRVSFSPGRRFADRDFSRTLPLADLVFLNRREATALTNGAGLDALADGAELVITRGAAGAELRADGRTYVHEGFDIDPLDTTGAGDAFAAGFLAARADGEGYEAALSVANACGAIASRCVGARADLSWGAIESFAAGATD</sequence>
<feature type="domain" description="Carbohydrate kinase PfkB" evidence="5">
    <location>
        <begin position="3"/>
        <end position="276"/>
    </location>
</feature>
<name>A0A7D5QAP3_9EURY</name>
<dbReference type="EMBL" id="CP058579">
    <property type="protein sequence ID" value="QLG62736.1"/>
    <property type="molecule type" value="Genomic_DNA"/>
</dbReference>
<dbReference type="Pfam" id="PF00294">
    <property type="entry name" value="PfkB"/>
    <property type="match status" value="1"/>
</dbReference>
<dbReference type="SUPFAM" id="SSF53613">
    <property type="entry name" value="Ribokinase-like"/>
    <property type="match status" value="1"/>
</dbReference>
<evidence type="ECO:0000256" key="2">
    <source>
        <dbReference type="ARBA" id="ARBA00022679"/>
    </source>
</evidence>
<evidence type="ECO:0000313" key="6">
    <source>
        <dbReference type="EMBL" id="QLG62736.1"/>
    </source>
</evidence>
<gene>
    <name evidence="6" type="ORF">HUG12_13765</name>
</gene>
<organism evidence="6 7">
    <name type="scientific">Halorarum salinum</name>
    <dbReference type="NCBI Taxonomy" id="2743089"/>
    <lineage>
        <taxon>Archaea</taxon>
        <taxon>Methanobacteriati</taxon>
        <taxon>Methanobacteriota</taxon>
        <taxon>Stenosarchaea group</taxon>
        <taxon>Halobacteria</taxon>
        <taxon>Halobacteriales</taxon>
        <taxon>Haloferacaceae</taxon>
        <taxon>Halorarum</taxon>
    </lineage>
</organism>
<dbReference type="PRINTS" id="PR00990">
    <property type="entry name" value="RIBOKINASE"/>
</dbReference>
<reference evidence="6 7" key="1">
    <citation type="submission" date="2020-06" db="EMBL/GenBank/DDBJ databases">
        <title>NJ-3-1, isolated from saline soil.</title>
        <authorList>
            <person name="Cui H.L."/>
            <person name="Shi X."/>
        </authorList>
    </citation>
    <scope>NUCLEOTIDE SEQUENCE [LARGE SCALE GENOMIC DNA]</scope>
    <source>
        <strain evidence="6 7">NJ-3-1</strain>
    </source>
</reference>